<evidence type="ECO:0000313" key="2">
    <source>
        <dbReference type="Proteomes" id="UP001186974"/>
    </source>
</evidence>
<feature type="non-terminal residue" evidence="1">
    <location>
        <position position="1"/>
    </location>
</feature>
<keyword evidence="2" id="KW-1185">Reference proteome</keyword>
<gene>
    <name evidence="1" type="ORF">LTS18_001487</name>
</gene>
<accession>A0ACC3CTP8</accession>
<sequence>HSSGNKKAEEDANKDTEGKLEEINSIGDDKGNKVIEDLLRAVTDVKPVAPGKEQR</sequence>
<protein>
    <submittedName>
        <fullName evidence="1">Uncharacterized protein</fullName>
    </submittedName>
</protein>
<dbReference type="EMBL" id="JAWDJW010012048">
    <property type="protein sequence ID" value="KAK3044358.1"/>
    <property type="molecule type" value="Genomic_DNA"/>
</dbReference>
<comment type="caution">
    <text evidence="1">The sequence shown here is derived from an EMBL/GenBank/DDBJ whole genome shotgun (WGS) entry which is preliminary data.</text>
</comment>
<dbReference type="Proteomes" id="UP001186974">
    <property type="component" value="Unassembled WGS sequence"/>
</dbReference>
<organism evidence="1 2">
    <name type="scientific">Coniosporium uncinatum</name>
    <dbReference type="NCBI Taxonomy" id="93489"/>
    <lineage>
        <taxon>Eukaryota</taxon>
        <taxon>Fungi</taxon>
        <taxon>Dikarya</taxon>
        <taxon>Ascomycota</taxon>
        <taxon>Pezizomycotina</taxon>
        <taxon>Dothideomycetes</taxon>
        <taxon>Dothideomycetes incertae sedis</taxon>
        <taxon>Coniosporium</taxon>
    </lineage>
</organism>
<evidence type="ECO:0000313" key="1">
    <source>
        <dbReference type="EMBL" id="KAK3044358.1"/>
    </source>
</evidence>
<proteinExistence type="predicted"/>
<reference evidence="1" key="1">
    <citation type="submission" date="2024-09" db="EMBL/GenBank/DDBJ databases">
        <title>Black Yeasts Isolated from many extreme environments.</title>
        <authorList>
            <person name="Coleine C."/>
            <person name="Stajich J.E."/>
            <person name="Selbmann L."/>
        </authorList>
    </citation>
    <scope>NUCLEOTIDE SEQUENCE</scope>
    <source>
        <strain evidence="1">CCFEE 5737</strain>
    </source>
</reference>
<name>A0ACC3CTP8_9PEZI</name>